<dbReference type="GO" id="GO:0016887">
    <property type="term" value="F:ATP hydrolysis activity"/>
    <property type="evidence" value="ECO:0007669"/>
    <property type="project" value="InterPro"/>
</dbReference>
<evidence type="ECO:0000259" key="10">
    <source>
        <dbReference type="PROSITE" id="PS50929"/>
    </source>
</evidence>
<dbReference type="InterPro" id="IPR003439">
    <property type="entry name" value="ABC_transporter-like_ATP-bd"/>
</dbReference>
<comment type="subcellular location">
    <subcellularLocation>
        <location evidence="1">Cell membrane</location>
        <topology evidence="1">Multi-pass membrane protein</topology>
    </subcellularLocation>
</comment>
<dbReference type="Gene3D" id="3.40.50.300">
    <property type="entry name" value="P-loop containing nucleotide triphosphate hydrolases"/>
    <property type="match status" value="1"/>
</dbReference>
<dbReference type="GO" id="GO:0005524">
    <property type="term" value="F:ATP binding"/>
    <property type="evidence" value="ECO:0007669"/>
    <property type="project" value="UniProtKB-KW"/>
</dbReference>
<feature type="transmembrane region" description="Helical" evidence="8">
    <location>
        <begin position="159"/>
        <end position="182"/>
    </location>
</feature>
<dbReference type="PANTHER" id="PTHR24221">
    <property type="entry name" value="ATP-BINDING CASSETTE SUB-FAMILY B"/>
    <property type="match status" value="1"/>
</dbReference>
<dbReference type="Pfam" id="PF00005">
    <property type="entry name" value="ABC_tran"/>
    <property type="match status" value="1"/>
</dbReference>
<dbReference type="InterPro" id="IPR036640">
    <property type="entry name" value="ABC1_TM_sf"/>
</dbReference>
<sequence length="737" mass="80842">MMSLNQTTDNPNNQQLPKQYTSSNALGIAVFELLKDVGVTVDKNRLDTALGRVSGFDDHEERLTHLLDILGISDEPDVMDEPDAAYMPLLAHHQKLGYGRIVQKYGLNWIFESIQGRVSCQGSDLDFVAKIRVSDKLVAEKKVGFHELLVQNLTEHKRVVVEAVVASFIINLLALAVSLFSMQVYDRVIPTNSQYTLIILASGVGLMIIFEAMMKFARSKVMDKMVIGVDEILSRNIFERLLAVRVDKMPNSVGSLAAQLRGYEQVRSFFTASTLFTLVDIPMSILFIILIAVIGSPIVAIIPLIAAVIGIALGLSSRKKIDKISAENAAASYLKTGILVETVEGMETIKAGSGNWKFLSKWLNVTGETIDNDLKMRHANDNLNYSVQMLQQISYVGIVITGAFVVMSQGMTIGGLIACTILGGRILAPIMNAPNLLVQYSHAKAAKANIERLFELEQDNNDVAHPLAPSRIHGWYQCHNMTFNYKGNERNALNIEHLDIKAGERVAILGSIGSGKSTLLKILSGLYMPTGGHVLLDGLDIAHISRESMSEQVGYLQQDHRLFQGTLRENLLIGMPAPSDDVIRQALHRTGLIRLVSGHSSGLDLPISEGGKGLSGGQKQLVAFTRLVLTKPSVWLLDEPTASMDNMQENQCLQVLSQELQDPTKTLIVSTHKMGLLALVNRIIIMADGKVVMDGPKQAVLSRLIQNEQNAKDAMKKVEQGDTTQSIDINPNTPNQP</sequence>
<comment type="caution">
    <text evidence="11">The sequence shown here is derived from an EMBL/GenBank/DDBJ whole genome shotgun (WGS) entry which is preliminary data.</text>
</comment>
<protein>
    <submittedName>
        <fullName evidence="11">Bacteriocin/lantibiotic ABC transporter ATP-binding protein</fullName>
    </submittedName>
</protein>
<dbReference type="GO" id="GO:0005886">
    <property type="term" value="C:plasma membrane"/>
    <property type="evidence" value="ECO:0007669"/>
    <property type="project" value="UniProtKB-SubCell"/>
</dbReference>
<evidence type="ECO:0000256" key="5">
    <source>
        <dbReference type="ARBA" id="ARBA00022989"/>
    </source>
</evidence>
<keyword evidence="6 8" id="KW-0472">Membrane</keyword>
<feature type="domain" description="ABC transporter" evidence="9">
    <location>
        <begin position="476"/>
        <end position="713"/>
    </location>
</feature>
<feature type="transmembrane region" description="Helical" evidence="8">
    <location>
        <begin position="194"/>
        <end position="214"/>
    </location>
</feature>
<evidence type="ECO:0000259" key="9">
    <source>
        <dbReference type="PROSITE" id="PS50893"/>
    </source>
</evidence>
<evidence type="ECO:0000313" key="11">
    <source>
        <dbReference type="EMBL" id="OBX63128.1"/>
    </source>
</evidence>
<gene>
    <name evidence="11" type="ORF">A9309_06385</name>
</gene>
<feature type="transmembrane region" description="Helical" evidence="8">
    <location>
        <begin position="298"/>
        <end position="315"/>
    </location>
</feature>
<dbReference type="SMART" id="SM00382">
    <property type="entry name" value="AAA"/>
    <property type="match status" value="1"/>
</dbReference>
<dbReference type="InterPro" id="IPR003593">
    <property type="entry name" value="AAA+_ATPase"/>
</dbReference>
<evidence type="ECO:0000256" key="3">
    <source>
        <dbReference type="ARBA" id="ARBA00022741"/>
    </source>
</evidence>
<evidence type="ECO:0000256" key="8">
    <source>
        <dbReference type="SAM" id="Phobius"/>
    </source>
</evidence>
<name>A0A1B8Q2H9_MORLA</name>
<feature type="compositionally biased region" description="Polar residues" evidence="7">
    <location>
        <begin position="721"/>
        <end position="737"/>
    </location>
</feature>
<dbReference type="Pfam" id="PF00664">
    <property type="entry name" value="ABC_membrane"/>
    <property type="match status" value="1"/>
</dbReference>
<proteinExistence type="predicted"/>
<dbReference type="Proteomes" id="UP000092607">
    <property type="component" value="Unassembled WGS sequence"/>
</dbReference>
<organism evidence="11 12">
    <name type="scientific">Moraxella lacunata</name>
    <dbReference type="NCBI Taxonomy" id="477"/>
    <lineage>
        <taxon>Bacteria</taxon>
        <taxon>Pseudomonadati</taxon>
        <taxon>Pseudomonadota</taxon>
        <taxon>Gammaproteobacteria</taxon>
        <taxon>Moraxellales</taxon>
        <taxon>Moraxellaceae</taxon>
        <taxon>Moraxella</taxon>
    </lineage>
</organism>
<keyword evidence="4 11" id="KW-0067">ATP-binding</keyword>
<dbReference type="PANTHER" id="PTHR24221:SF248">
    <property type="entry name" value="ABC TRANSPORTER TRANSMEMBRANE REGION"/>
    <property type="match status" value="1"/>
</dbReference>
<dbReference type="SUPFAM" id="SSF52540">
    <property type="entry name" value="P-loop containing nucleoside triphosphate hydrolases"/>
    <property type="match status" value="1"/>
</dbReference>
<feature type="transmembrane region" description="Helical" evidence="8">
    <location>
        <begin position="393"/>
        <end position="417"/>
    </location>
</feature>
<dbReference type="GO" id="GO:0034040">
    <property type="term" value="F:ATPase-coupled lipid transmembrane transporter activity"/>
    <property type="evidence" value="ECO:0007669"/>
    <property type="project" value="TreeGrafter"/>
</dbReference>
<dbReference type="EMBL" id="LZMS01000054">
    <property type="protein sequence ID" value="OBX63128.1"/>
    <property type="molecule type" value="Genomic_DNA"/>
</dbReference>
<dbReference type="InterPro" id="IPR039421">
    <property type="entry name" value="Type_1_exporter"/>
</dbReference>
<dbReference type="SUPFAM" id="SSF90123">
    <property type="entry name" value="ABC transporter transmembrane region"/>
    <property type="match status" value="1"/>
</dbReference>
<dbReference type="PROSITE" id="PS50893">
    <property type="entry name" value="ABC_TRANSPORTER_2"/>
    <property type="match status" value="1"/>
</dbReference>
<dbReference type="GO" id="GO:0140359">
    <property type="term" value="F:ABC-type transporter activity"/>
    <property type="evidence" value="ECO:0007669"/>
    <property type="project" value="InterPro"/>
</dbReference>
<feature type="transmembrane region" description="Helical" evidence="8">
    <location>
        <begin position="269"/>
        <end position="292"/>
    </location>
</feature>
<reference evidence="11 12" key="1">
    <citation type="submission" date="2016-06" db="EMBL/GenBank/DDBJ databases">
        <title>Draft genome of Moraxella lacunata CCUG 57757A.</title>
        <authorList>
            <person name="Salva-Serra F."/>
            <person name="Engstrom-Jakobsson H."/>
            <person name="Thorell K."/>
            <person name="Gonzales-Siles L."/>
            <person name="Karlsson R."/>
            <person name="Boulund F."/>
            <person name="Engstrand L."/>
            <person name="Kristiansson E."/>
            <person name="Moore E."/>
        </authorList>
    </citation>
    <scope>NUCLEOTIDE SEQUENCE [LARGE SCALE GENOMIC DNA]</scope>
    <source>
        <strain evidence="11 12">CCUG 57757A</strain>
    </source>
</reference>
<evidence type="ECO:0000256" key="7">
    <source>
        <dbReference type="SAM" id="MobiDB-lite"/>
    </source>
</evidence>
<evidence type="ECO:0000313" key="12">
    <source>
        <dbReference type="Proteomes" id="UP000092607"/>
    </source>
</evidence>
<dbReference type="Gene3D" id="1.20.1560.10">
    <property type="entry name" value="ABC transporter type 1, transmembrane domain"/>
    <property type="match status" value="1"/>
</dbReference>
<feature type="region of interest" description="Disordered" evidence="7">
    <location>
        <begin position="713"/>
        <end position="737"/>
    </location>
</feature>
<keyword evidence="2 8" id="KW-0812">Transmembrane</keyword>
<evidence type="ECO:0000256" key="6">
    <source>
        <dbReference type="ARBA" id="ARBA00023136"/>
    </source>
</evidence>
<feature type="domain" description="ABC transmembrane type-1" evidence="10">
    <location>
        <begin position="163"/>
        <end position="442"/>
    </location>
</feature>
<dbReference type="InterPro" id="IPR027417">
    <property type="entry name" value="P-loop_NTPase"/>
</dbReference>
<evidence type="ECO:0000256" key="2">
    <source>
        <dbReference type="ARBA" id="ARBA00022692"/>
    </source>
</evidence>
<keyword evidence="5 8" id="KW-1133">Transmembrane helix</keyword>
<evidence type="ECO:0000256" key="4">
    <source>
        <dbReference type="ARBA" id="ARBA00022840"/>
    </source>
</evidence>
<dbReference type="InterPro" id="IPR011527">
    <property type="entry name" value="ABC1_TM_dom"/>
</dbReference>
<accession>A0A1B8Q2H9</accession>
<dbReference type="PROSITE" id="PS50929">
    <property type="entry name" value="ABC_TM1F"/>
    <property type="match status" value="1"/>
</dbReference>
<dbReference type="AlphaFoldDB" id="A0A1B8Q2H9"/>
<evidence type="ECO:0000256" key="1">
    <source>
        <dbReference type="ARBA" id="ARBA00004651"/>
    </source>
</evidence>
<keyword evidence="3" id="KW-0547">Nucleotide-binding</keyword>